<reference evidence="2 3" key="1">
    <citation type="submission" date="2018-04" db="EMBL/GenBank/DDBJ databases">
        <title>Bordetella sp. HZ20 isolated from seawater.</title>
        <authorList>
            <person name="Sun C."/>
        </authorList>
    </citation>
    <scope>NUCLEOTIDE SEQUENCE [LARGE SCALE GENOMIC DNA]</scope>
    <source>
        <strain evidence="2 3">HZ20</strain>
    </source>
</reference>
<evidence type="ECO:0000256" key="1">
    <source>
        <dbReference type="ARBA" id="ARBA00022679"/>
    </source>
</evidence>
<dbReference type="Proteomes" id="UP000244571">
    <property type="component" value="Chromosome"/>
</dbReference>
<keyword evidence="3" id="KW-1185">Reference proteome</keyword>
<gene>
    <name evidence="2" type="ORF">DBV39_00950</name>
</gene>
<dbReference type="SUPFAM" id="SSF89796">
    <property type="entry name" value="CoA-transferase family III (CaiB/BaiF)"/>
    <property type="match status" value="1"/>
</dbReference>
<dbReference type="InterPro" id="IPR003673">
    <property type="entry name" value="CoA-Trfase_fam_III"/>
</dbReference>
<dbReference type="OrthoDB" id="8523055at2"/>
<dbReference type="Gene3D" id="3.40.50.10540">
    <property type="entry name" value="Crotonobetainyl-coa:carnitine coa-transferase, domain 1"/>
    <property type="match status" value="1"/>
</dbReference>
<dbReference type="KEGG" id="boz:DBV39_00950"/>
<organism evidence="2 3">
    <name type="scientific">Orrella marina</name>
    <dbReference type="NCBI Taxonomy" id="2163011"/>
    <lineage>
        <taxon>Bacteria</taxon>
        <taxon>Pseudomonadati</taxon>
        <taxon>Pseudomonadota</taxon>
        <taxon>Betaproteobacteria</taxon>
        <taxon>Burkholderiales</taxon>
        <taxon>Alcaligenaceae</taxon>
        <taxon>Orrella</taxon>
    </lineage>
</organism>
<proteinExistence type="predicted"/>
<dbReference type="AlphaFoldDB" id="A0A2R4XFD3"/>
<protein>
    <submittedName>
        <fullName evidence="2">CoA transferase</fullName>
    </submittedName>
</protein>
<dbReference type="RefSeq" id="WP_108619958.1">
    <property type="nucleotide sequence ID" value="NZ_CP028901.1"/>
</dbReference>
<dbReference type="PANTHER" id="PTHR48207:SF3">
    <property type="entry name" value="SUCCINATE--HYDROXYMETHYLGLUTARATE COA-TRANSFERASE"/>
    <property type="match status" value="1"/>
</dbReference>
<dbReference type="InterPro" id="IPR044855">
    <property type="entry name" value="CoA-Trfase_III_dom3_sf"/>
</dbReference>
<keyword evidence="1 2" id="KW-0808">Transferase</keyword>
<dbReference type="EMBL" id="CP028901">
    <property type="protein sequence ID" value="AWB32517.1"/>
    <property type="molecule type" value="Genomic_DNA"/>
</dbReference>
<evidence type="ECO:0000313" key="3">
    <source>
        <dbReference type="Proteomes" id="UP000244571"/>
    </source>
</evidence>
<dbReference type="GO" id="GO:0008410">
    <property type="term" value="F:CoA-transferase activity"/>
    <property type="evidence" value="ECO:0007669"/>
    <property type="project" value="TreeGrafter"/>
</dbReference>
<dbReference type="PANTHER" id="PTHR48207">
    <property type="entry name" value="SUCCINATE--HYDROXYMETHYLGLUTARATE COA-TRANSFERASE"/>
    <property type="match status" value="1"/>
</dbReference>
<dbReference type="Pfam" id="PF02515">
    <property type="entry name" value="CoA_transf_3"/>
    <property type="match status" value="1"/>
</dbReference>
<dbReference type="InterPro" id="IPR050483">
    <property type="entry name" value="CoA-transferase_III_domain"/>
</dbReference>
<accession>A0A2R4XFD3</accession>
<dbReference type="InterPro" id="IPR023606">
    <property type="entry name" value="CoA-Trfase_III_dom_1_sf"/>
</dbReference>
<name>A0A2R4XFD3_9BURK</name>
<sequence>MTSPQYPLEGITVLDLGQVYQGPYCGFLLAMAGARVIKIEPPHGDSVRSRAENTNGNSLAFSMLNSNKEGIVLDLKTGTGRELLLRLVEKADVLVQNFAPGVMDKLGVGYDVLKERNNRLIYASGSGYGSSGPYRDYLAMDLTVQAIGGIMSVTGFEDGPPVKAGAAVSDFLGGSHLYGAIMTALFHRERTGEGSAVETAMFDMCYHPLASNLSMTHLQGRLIPRTGNRHGGLSVVPYNVYPAKDGYIAIICVKDAHWKALCRTMGREELATDPRYAINKERAARIDEVDKIISEWSGTLEKEEIFTLSQKEKFPAAPVRDLYELSSDPHLHERGALQNFDHPILGPIVLPHSPIRFTHLALKELRVNPNLGEHTQAVLEDLLNIDEDQMRQYRHDGAFGS</sequence>
<dbReference type="Gene3D" id="3.30.1540.10">
    <property type="entry name" value="formyl-coa transferase, domain 3"/>
    <property type="match status" value="1"/>
</dbReference>
<evidence type="ECO:0000313" key="2">
    <source>
        <dbReference type="EMBL" id="AWB32517.1"/>
    </source>
</evidence>